<dbReference type="SMART" id="SM00987">
    <property type="entry name" value="UreE_C"/>
    <property type="match status" value="1"/>
</dbReference>
<dbReference type="Proteomes" id="UP000285232">
    <property type="component" value="Unassembled WGS sequence"/>
</dbReference>
<keyword evidence="2" id="KW-0326">Glycosidase</keyword>
<dbReference type="SMART" id="SM00986">
    <property type="entry name" value="UDG"/>
    <property type="match status" value="1"/>
</dbReference>
<dbReference type="RefSeq" id="WP_120047965.1">
    <property type="nucleotide sequence ID" value="NZ_RAHX01000001.1"/>
</dbReference>
<keyword evidence="2" id="KW-0378">Hydrolase</keyword>
<dbReference type="InterPro" id="IPR005122">
    <property type="entry name" value="Uracil-DNA_glycosylase-like"/>
</dbReference>
<organism evidence="2 3">
    <name type="scientific">Aurantiacibacter aquimixticola</name>
    <dbReference type="NCBI Taxonomy" id="1958945"/>
    <lineage>
        <taxon>Bacteria</taxon>
        <taxon>Pseudomonadati</taxon>
        <taxon>Pseudomonadota</taxon>
        <taxon>Alphaproteobacteria</taxon>
        <taxon>Sphingomonadales</taxon>
        <taxon>Erythrobacteraceae</taxon>
        <taxon>Aurantiacibacter</taxon>
    </lineage>
</organism>
<dbReference type="OrthoDB" id="9799921at2"/>
<evidence type="ECO:0000313" key="2">
    <source>
        <dbReference type="EMBL" id="RJY08954.1"/>
    </source>
</evidence>
<dbReference type="EC" id="3.2.2.15" evidence="2"/>
<dbReference type="InterPro" id="IPR026353">
    <property type="entry name" value="Hypoxan-DNA_Glyclase"/>
</dbReference>
<name>A0A419RT82_9SPHN</name>
<dbReference type="InterPro" id="IPR036895">
    <property type="entry name" value="Uracil-DNA_glycosylase-like_sf"/>
</dbReference>
<dbReference type="EMBL" id="RAHX01000001">
    <property type="protein sequence ID" value="RJY08954.1"/>
    <property type="molecule type" value="Genomic_DNA"/>
</dbReference>
<dbReference type="GO" id="GO:0033958">
    <property type="term" value="F:DNA-deoxyinosine glycosylase activity"/>
    <property type="evidence" value="ECO:0007669"/>
    <property type="project" value="UniProtKB-EC"/>
</dbReference>
<dbReference type="Gene3D" id="3.40.470.10">
    <property type="entry name" value="Uracil-DNA glycosylase-like domain"/>
    <property type="match status" value="1"/>
</dbReference>
<comment type="caution">
    <text evidence="2">The sequence shown here is derived from an EMBL/GenBank/DDBJ whole genome shotgun (WGS) entry which is preliminary data.</text>
</comment>
<proteinExistence type="predicted"/>
<evidence type="ECO:0000259" key="1">
    <source>
        <dbReference type="SMART" id="SM00986"/>
    </source>
</evidence>
<evidence type="ECO:0000313" key="3">
    <source>
        <dbReference type="Proteomes" id="UP000285232"/>
    </source>
</evidence>
<dbReference type="NCBIfam" id="TIGR04274">
    <property type="entry name" value="hypoxanDNAglyco"/>
    <property type="match status" value="1"/>
</dbReference>
<dbReference type="SUPFAM" id="SSF52141">
    <property type="entry name" value="Uracil-DNA glycosylase-like"/>
    <property type="match status" value="1"/>
</dbReference>
<dbReference type="AlphaFoldDB" id="A0A419RT82"/>
<feature type="domain" description="Uracil-DNA glycosylase-like" evidence="1">
    <location>
        <begin position="9"/>
        <end position="160"/>
    </location>
</feature>
<sequence length="171" mass="18749">MSPRKSSFPPVVDARTRVLILGSLPGEESLAAGQYYAHPRNRFWHLVGNALRTDLSSLDYDVRLEALRQHGIGLWDVIASARRDGSLDTAIRDAKHNPLAELVADLPNLRAVAFNGAKSAKIGMLQLQGVRIATVALPSSSPAYAAMTLAEKEKHWLALRDLLESPPREVH</sequence>
<reference evidence="2 3" key="1">
    <citation type="journal article" date="2017" name="Int. J. Syst. Evol. Microbiol.">
        <title>Erythrobacter aquimixticola sp. nov., isolated from the junction between the ocean and a freshwater spring.</title>
        <authorList>
            <person name="Park S."/>
            <person name="Jung Y.T."/>
            <person name="Choi S.J."/>
            <person name="Yoon J.H."/>
        </authorList>
    </citation>
    <scope>NUCLEOTIDE SEQUENCE [LARGE SCALE GENOMIC DNA]</scope>
    <source>
        <strain evidence="2 3">JSSK-14</strain>
    </source>
</reference>
<gene>
    <name evidence="2" type="ORF">D6201_05875</name>
</gene>
<dbReference type="CDD" id="cd10032">
    <property type="entry name" value="UDG-F6_HDG"/>
    <property type="match status" value="1"/>
</dbReference>
<dbReference type="Pfam" id="PF03167">
    <property type="entry name" value="UDG"/>
    <property type="match status" value="1"/>
</dbReference>
<keyword evidence="3" id="KW-1185">Reference proteome</keyword>
<accession>A0A419RT82</accession>
<protein>
    <submittedName>
        <fullName evidence="2">DNA-deoxyinosine glycosylase</fullName>
        <ecNumber evidence="2">3.2.2.15</ecNumber>
    </submittedName>
</protein>